<evidence type="ECO:0000313" key="1">
    <source>
        <dbReference type="EMBL" id="KAL0936715.1"/>
    </source>
</evidence>
<proteinExistence type="predicted"/>
<comment type="caution">
    <text evidence="1">The sequence shown here is derived from an EMBL/GenBank/DDBJ whole genome shotgun (WGS) entry which is preliminary data.</text>
</comment>
<sequence>MTSLLKTVYETFASTALVHQVTSNATSKMLHDALIIGAGPSGLATATALSRQLYTTVVFDSGVYRNARATNMHNVLGFDHVPPPVFRAKARADIEARYSATVTFADVAVTKTTKVKDGLFKAQDATGKVWFGRKLVLATGVTDIMPQEIQGYDDCWGRGIYHCLFCHGFEERGAESVGVLGYGMLGNMKMARHVSYMARPLAKQVTIYTNGNEEFASELSASSDAPWKVDSRKIIKMRMGEGTKVIVTFEGGEEVTEGFFAHAPYTKANGPFAEQLGLEMAENGDIKTSQPFGETSLPGVYAVGDCGNMIKAVAPAASSGSLCAGGMVVPLQSEPKVDLDVEAMEKALG</sequence>
<evidence type="ECO:0000313" key="2">
    <source>
        <dbReference type="Proteomes" id="UP000805649"/>
    </source>
</evidence>
<dbReference type="EMBL" id="VUJX02000005">
    <property type="protein sequence ID" value="KAL0936715.1"/>
    <property type="molecule type" value="Genomic_DNA"/>
</dbReference>
<name>A0ACC3YXN0_COLTU</name>
<protein>
    <submittedName>
        <fullName evidence="1">Thioredoxin reductase</fullName>
    </submittedName>
</protein>
<gene>
    <name evidence="1" type="ORF">CTRU02_208930</name>
</gene>
<organism evidence="1 2">
    <name type="scientific">Colletotrichum truncatum</name>
    <name type="common">Anthracnose fungus</name>
    <name type="synonym">Colletotrichum capsici</name>
    <dbReference type="NCBI Taxonomy" id="5467"/>
    <lineage>
        <taxon>Eukaryota</taxon>
        <taxon>Fungi</taxon>
        <taxon>Dikarya</taxon>
        <taxon>Ascomycota</taxon>
        <taxon>Pezizomycotina</taxon>
        <taxon>Sordariomycetes</taxon>
        <taxon>Hypocreomycetidae</taxon>
        <taxon>Glomerellales</taxon>
        <taxon>Glomerellaceae</taxon>
        <taxon>Colletotrichum</taxon>
        <taxon>Colletotrichum truncatum species complex</taxon>
    </lineage>
</organism>
<reference evidence="1 2" key="1">
    <citation type="journal article" date="2020" name="Phytopathology">
        <title>Genome Sequence Resources of Colletotrichum truncatum, C. plurivorum, C. musicola, and C. sojae: Four Species Pathogenic to Soybean (Glycine max).</title>
        <authorList>
            <person name="Rogerio F."/>
            <person name="Boufleur T.R."/>
            <person name="Ciampi-Guillardi M."/>
            <person name="Sukno S.A."/>
            <person name="Thon M.R."/>
            <person name="Massola Junior N.S."/>
            <person name="Baroncelli R."/>
        </authorList>
    </citation>
    <scope>NUCLEOTIDE SEQUENCE [LARGE SCALE GENOMIC DNA]</scope>
    <source>
        <strain evidence="1 2">CMES1059</strain>
    </source>
</reference>
<dbReference type="Proteomes" id="UP000805649">
    <property type="component" value="Unassembled WGS sequence"/>
</dbReference>
<accession>A0ACC3YXN0</accession>
<keyword evidence="2" id="KW-1185">Reference proteome</keyword>